<evidence type="ECO:0000256" key="1">
    <source>
        <dbReference type="ARBA" id="ARBA00004236"/>
    </source>
</evidence>
<evidence type="ECO:0000256" key="3">
    <source>
        <dbReference type="ARBA" id="ARBA00023136"/>
    </source>
</evidence>
<keyword evidence="3 4" id="KW-0472">Membrane</keyword>
<dbReference type="InterPro" id="IPR007329">
    <property type="entry name" value="FMN-bd"/>
</dbReference>
<sequence length="715" mass="78185">MDEGRTGMAAARRAFGPGLRRAALAVLAALVLFSAAIAQPYEDNPPPLIDRLTPEVLAAVFPEVDRVEMVADDGPVAAAAYRNGDPVGYVFSTLDVVRAPGYSSTPFDVVAGVDLDGRITGAVVLFHREPYLINDTWRTAQLVKFLSAMAGGEARLGAETALPPGFVAGATISARAMRNAVQESARMVLRFRTEEIVVTEPTIDMINFKPMSVEELVADGALARARITNADLAAALARAGLGDLLPEVPTKGSADGLYADLVVGYANPPKVGRNGVGLEPYDQLINGTAPGTMAIYAGSLGGVYDHRGTRYNNLSNRFALDRLSVSQAGQHYEFTKSDMIPARGRIADLLTLPEGSGFDPMQPWRAELHGTALRPDGRRESFVLAEMDYTLPPHYILHPEPAAAPAWAEPWIEERFEIAVLCVALGVLTAILAFQGAISRRRWLHRYLRLGFLTFTLVWVGWIASAQLSIVHVINYLKAPSEDLDFGFYLAEPLIVILSVYTAISLVLLGRGVFCGWLCPFGALQELLAHLARKLRLPQWNPKERLQRHLWMGKYLSLSAILTLVVVAPEAAIVAEEVEPFKTAITAMFVRGLPYVIYALILLGIGLFTERAFCRFLCPLGGALAILDRLHLVDLLKRRPECGSPCHLCERSCPVKAIERSGKIIMAECFQCLDCQVEYYDDRRCPPLAKARKLQLRQLKQPARNPANVPAETPA</sequence>
<proteinExistence type="predicted"/>
<protein>
    <submittedName>
        <fullName evidence="6">4Fe-4S binding protein</fullName>
    </submittedName>
</protein>
<dbReference type="EMBL" id="CP049811">
    <property type="protein sequence ID" value="QIK39738.1"/>
    <property type="molecule type" value="Genomic_DNA"/>
</dbReference>
<gene>
    <name evidence="6" type="ORF">G8E03_02520</name>
</gene>
<reference evidence="6 7" key="1">
    <citation type="submission" date="2020-03" db="EMBL/GenBank/DDBJ databases">
        <title>Complete genome sequence of Monaibacterium sp. ALG8 with diverse plasmids.</title>
        <authorList>
            <person name="Sun C."/>
        </authorList>
    </citation>
    <scope>NUCLEOTIDE SEQUENCE [LARGE SCALE GENOMIC DNA]</scope>
    <source>
        <strain evidence="6 7">ALG8</strain>
    </source>
</reference>
<dbReference type="InterPro" id="IPR052378">
    <property type="entry name" value="NosR_regulator"/>
</dbReference>
<evidence type="ECO:0000256" key="2">
    <source>
        <dbReference type="ARBA" id="ARBA00022475"/>
    </source>
</evidence>
<name>A0A6G7VIR8_9RHOB</name>
<feature type="transmembrane region" description="Helical" evidence="4">
    <location>
        <begin position="595"/>
        <end position="614"/>
    </location>
</feature>
<accession>A0A6G7VIR8</accession>
<keyword evidence="4" id="KW-1133">Transmembrane helix</keyword>
<keyword evidence="2" id="KW-1003">Cell membrane</keyword>
<dbReference type="PANTHER" id="PTHR30224">
    <property type="entry name" value="ELECTRON TRANSPORT PROTEIN"/>
    <property type="match status" value="1"/>
</dbReference>
<dbReference type="RefSeq" id="WP_166188336.1">
    <property type="nucleotide sequence ID" value="NZ_CP049811.1"/>
</dbReference>
<evidence type="ECO:0000259" key="5">
    <source>
        <dbReference type="PROSITE" id="PS51379"/>
    </source>
</evidence>
<dbReference type="KEGG" id="mon:G8E03_02520"/>
<feature type="transmembrane region" description="Helical" evidence="4">
    <location>
        <begin position="418"/>
        <end position="438"/>
    </location>
</feature>
<evidence type="ECO:0000256" key="4">
    <source>
        <dbReference type="SAM" id="Phobius"/>
    </source>
</evidence>
<dbReference type="InterPro" id="IPR011399">
    <property type="entry name" value="NosR"/>
</dbReference>
<dbReference type="Pfam" id="PF04205">
    <property type="entry name" value="FMN_bind"/>
    <property type="match status" value="1"/>
</dbReference>
<dbReference type="PIRSF" id="PIRSF036354">
    <property type="entry name" value="NosR"/>
    <property type="match status" value="1"/>
</dbReference>
<dbReference type="Proteomes" id="UP000500791">
    <property type="component" value="Chromosome"/>
</dbReference>
<feature type="transmembrane region" description="Helical" evidence="4">
    <location>
        <begin position="450"/>
        <end position="474"/>
    </location>
</feature>
<dbReference type="PROSITE" id="PS51379">
    <property type="entry name" value="4FE4S_FER_2"/>
    <property type="match status" value="1"/>
</dbReference>
<dbReference type="Pfam" id="PF12801">
    <property type="entry name" value="Fer4_5"/>
    <property type="match status" value="2"/>
</dbReference>
<feature type="transmembrane region" description="Helical" evidence="4">
    <location>
        <begin position="486"/>
        <end position="509"/>
    </location>
</feature>
<comment type="subcellular location">
    <subcellularLocation>
        <location evidence="1">Cell membrane</location>
    </subcellularLocation>
</comment>
<dbReference type="AlphaFoldDB" id="A0A6G7VIR8"/>
<dbReference type="InterPro" id="IPR017896">
    <property type="entry name" value="4Fe4S_Fe-S-bd"/>
</dbReference>
<feature type="domain" description="4Fe-4S ferredoxin-type" evidence="5">
    <location>
        <begin position="634"/>
        <end position="663"/>
    </location>
</feature>
<feature type="transmembrane region" description="Helical" evidence="4">
    <location>
        <begin position="555"/>
        <end position="575"/>
    </location>
</feature>
<keyword evidence="4" id="KW-0812">Transmembrane</keyword>
<keyword evidence="7" id="KW-1185">Reference proteome</keyword>
<dbReference type="SUPFAM" id="SSF54862">
    <property type="entry name" value="4Fe-4S ferredoxins"/>
    <property type="match status" value="1"/>
</dbReference>
<dbReference type="GO" id="GO:0005886">
    <property type="term" value="C:plasma membrane"/>
    <property type="evidence" value="ECO:0007669"/>
    <property type="project" value="UniProtKB-SubCell"/>
</dbReference>
<dbReference type="GO" id="GO:0003677">
    <property type="term" value="F:DNA binding"/>
    <property type="evidence" value="ECO:0007669"/>
    <property type="project" value="InterPro"/>
</dbReference>
<dbReference type="GO" id="GO:0045893">
    <property type="term" value="P:positive regulation of DNA-templated transcription"/>
    <property type="evidence" value="ECO:0007669"/>
    <property type="project" value="InterPro"/>
</dbReference>
<evidence type="ECO:0000313" key="6">
    <source>
        <dbReference type="EMBL" id="QIK39738.1"/>
    </source>
</evidence>
<evidence type="ECO:0000313" key="7">
    <source>
        <dbReference type="Proteomes" id="UP000500791"/>
    </source>
</evidence>
<organism evidence="6 7">
    <name type="scientific">Pontivivens nitratireducens</name>
    <dbReference type="NCBI Taxonomy" id="2758038"/>
    <lineage>
        <taxon>Bacteria</taxon>
        <taxon>Pseudomonadati</taxon>
        <taxon>Pseudomonadota</taxon>
        <taxon>Alphaproteobacteria</taxon>
        <taxon>Rhodobacterales</taxon>
        <taxon>Paracoccaceae</taxon>
        <taxon>Pontivivens</taxon>
    </lineage>
</organism>
<dbReference type="PANTHER" id="PTHR30224:SF4">
    <property type="entry name" value="ELECTRON TRANSPORT PROTEIN YCCM-RELATED"/>
    <property type="match status" value="1"/>
</dbReference>